<evidence type="ECO:0000256" key="1">
    <source>
        <dbReference type="ARBA" id="ARBA00004651"/>
    </source>
</evidence>
<feature type="binding site" evidence="7">
    <location>
        <position position="138"/>
    </location>
    <ligand>
        <name>Mg(2+)</name>
        <dbReference type="ChEBI" id="CHEBI:18420"/>
    </ligand>
</feature>
<keyword evidence="7" id="KW-0460">Magnesium</keyword>
<comment type="caution">
    <text evidence="9">The sequence shown here is derived from an EMBL/GenBank/DDBJ whole genome shotgun (WGS) entry which is preliminary data.</text>
</comment>
<keyword evidence="2" id="KW-1003">Cell membrane</keyword>
<evidence type="ECO:0000256" key="8">
    <source>
        <dbReference type="SAM" id="Phobius"/>
    </source>
</evidence>
<sequence>MSAPMLLCIAAAIAGVVSAGILLLLLRTGWAWDIAVDIPNHRSLHVRPIPRVGGWGVVPGSILAIALGAPSFGWIALGALALAIVSQIDDRRGLPARIRFAAHLLVVAAAIAWSAVDIAWWLALLAVIALVWVVNLYNFMDGSDGLAGGMAVSGFGFYAVAALSTQPSLATAAAAIAGAGIGFLIFNHHPAKIFLGDAGSIPLGFLAGALGFWGWQHDVWPIWFPALAFAPFVADATVTLCRRLARGEKVWLAHREHYYQRLVQITGSHIRVAVAYYLLMLGSGGVALLALHVPPVVQWVLFGAWYGVLALVGWQIDRSWRQFTLTQDNHNDAN</sequence>
<evidence type="ECO:0000256" key="2">
    <source>
        <dbReference type="ARBA" id="ARBA00022475"/>
    </source>
</evidence>
<feature type="transmembrane region" description="Helical" evidence="8">
    <location>
        <begin position="296"/>
        <end position="314"/>
    </location>
</feature>
<dbReference type="GO" id="GO:0044038">
    <property type="term" value="P:cell wall macromolecule biosynthetic process"/>
    <property type="evidence" value="ECO:0007669"/>
    <property type="project" value="TreeGrafter"/>
</dbReference>
<dbReference type="PANTHER" id="PTHR22926">
    <property type="entry name" value="PHOSPHO-N-ACETYLMURAMOYL-PENTAPEPTIDE-TRANSFERASE"/>
    <property type="match status" value="1"/>
</dbReference>
<dbReference type="InterPro" id="IPR000715">
    <property type="entry name" value="Glycosyl_transferase_4"/>
</dbReference>
<feature type="transmembrane region" description="Helical" evidence="8">
    <location>
        <begin position="222"/>
        <end position="241"/>
    </location>
</feature>
<dbReference type="EMBL" id="NBTZ01000148">
    <property type="protein sequence ID" value="OTP67759.1"/>
    <property type="molecule type" value="Genomic_DNA"/>
</dbReference>
<feature type="transmembrane region" description="Helical" evidence="8">
    <location>
        <begin position="270"/>
        <end position="290"/>
    </location>
</feature>
<dbReference type="PANTHER" id="PTHR22926:SF3">
    <property type="entry name" value="UNDECAPRENYL-PHOSPHATE ALPHA-N-ACETYLGLUCOSAMINYL 1-PHOSPHATE TRANSFERASE"/>
    <property type="match status" value="1"/>
</dbReference>
<dbReference type="GO" id="GO:0071555">
    <property type="term" value="P:cell wall organization"/>
    <property type="evidence" value="ECO:0007669"/>
    <property type="project" value="TreeGrafter"/>
</dbReference>
<feature type="transmembrane region" description="Helical" evidence="8">
    <location>
        <begin position="146"/>
        <end position="163"/>
    </location>
</feature>
<evidence type="ECO:0000256" key="3">
    <source>
        <dbReference type="ARBA" id="ARBA00022679"/>
    </source>
</evidence>
<evidence type="ECO:0000313" key="9">
    <source>
        <dbReference type="EMBL" id="OTP67759.1"/>
    </source>
</evidence>
<comment type="subcellular location">
    <subcellularLocation>
        <location evidence="1">Cell membrane</location>
        <topology evidence="1">Multi-pass membrane protein</topology>
    </subcellularLocation>
</comment>
<dbReference type="GO" id="GO:0016780">
    <property type="term" value="F:phosphotransferase activity, for other substituted phosphate groups"/>
    <property type="evidence" value="ECO:0007669"/>
    <property type="project" value="InterPro"/>
</dbReference>
<keyword evidence="3 9" id="KW-0808">Transferase</keyword>
<protein>
    <submittedName>
        <fullName evidence="9">Undecaprenyl-phosphate N-acetylglucosaminyl 1-phosphate transferase</fullName>
    </submittedName>
</protein>
<gene>
    <name evidence="9" type="ORF">PAMC26577_35845</name>
</gene>
<evidence type="ECO:0000256" key="6">
    <source>
        <dbReference type="ARBA" id="ARBA00023136"/>
    </source>
</evidence>
<reference evidence="9 10" key="1">
    <citation type="submission" date="2017-03" db="EMBL/GenBank/DDBJ databases">
        <title>Genome analysis of strain PAMC 26577.</title>
        <authorList>
            <person name="Oh H.-M."/>
            <person name="Yang J.-A."/>
        </authorList>
    </citation>
    <scope>NUCLEOTIDE SEQUENCE [LARGE SCALE GENOMIC DNA]</scope>
    <source>
        <strain evidence="9 10">PAMC 26577</strain>
    </source>
</reference>
<keyword evidence="4 8" id="KW-0812">Transmembrane</keyword>
<evidence type="ECO:0000256" key="4">
    <source>
        <dbReference type="ARBA" id="ARBA00022692"/>
    </source>
</evidence>
<dbReference type="GO" id="GO:0046872">
    <property type="term" value="F:metal ion binding"/>
    <property type="evidence" value="ECO:0007669"/>
    <property type="project" value="UniProtKB-KW"/>
</dbReference>
<evidence type="ECO:0000256" key="5">
    <source>
        <dbReference type="ARBA" id="ARBA00022989"/>
    </source>
</evidence>
<keyword evidence="6 8" id="KW-0472">Membrane</keyword>
<dbReference type="GO" id="GO:0005886">
    <property type="term" value="C:plasma membrane"/>
    <property type="evidence" value="ECO:0007669"/>
    <property type="project" value="UniProtKB-SubCell"/>
</dbReference>
<feature type="transmembrane region" description="Helical" evidence="8">
    <location>
        <begin position="169"/>
        <end position="186"/>
    </location>
</feature>
<dbReference type="CDD" id="cd06854">
    <property type="entry name" value="GT_WbpL_WbcO_like"/>
    <property type="match status" value="1"/>
</dbReference>
<feature type="transmembrane region" description="Helical" evidence="8">
    <location>
        <begin position="96"/>
        <end position="113"/>
    </location>
</feature>
<comment type="cofactor">
    <cofactor evidence="7">
        <name>Mg(2+)</name>
        <dbReference type="ChEBI" id="CHEBI:18420"/>
    </cofactor>
</comment>
<dbReference type="Proteomes" id="UP000195221">
    <property type="component" value="Unassembled WGS sequence"/>
</dbReference>
<evidence type="ECO:0000313" key="10">
    <source>
        <dbReference type="Proteomes" id="UP000195221"/>
    </source>
</evidence>
<keyword evidence="7" id="KW-0479">Metal-binding</keyword>
<dbReference type="Pfam" id="PF00953">
    <property type="entry name" value="Glycos_transf_4"/>
    <property type="match status" value="1"/>
</dbReference>
<evidence type="ECO:0000256" key="7">
    <source>
        <dbReference type="PIRSR" id="PIRSR600715-1"/>
    </source>
</evidence>
<organism evidence="9 10">
    <name type="scientific">Caballeronia sordidicola</name>
    <name type="common">Burkholderia sordidicola</name>
    <dbReference type="NCBI Taxonomy" id="196367"/>
    <lineage>
        <taxon>Bacteria</taxon>
        <taxon>Pseudomonadati</taxon>
        <taxon>Pseudomonadota</taxon>
        <taxon>Betaproteobacteria</taxon>
        <taxon>Burkholderiales</taxon>
        <taxon>Burkholderiaceae</taxon>
        <taxon>Caballeronia</taxon>
    </lineage>
</organism>
<feature type="transmembrane region" description="Helical" evidence="8">
    <location>
        <begin position="193"/>
        <end position="216"/>
    </location>
</feature>
<feature type="transmembrane region" description="Helical" evidence="8">
    <location>
        <begin position="55"/>
        <end position="84"/>
    </location>
</feature>
<proteinExistence type="predicted"/>
<feature type="transmembrane region" description="Helical" evidence="8">
    <location>
        <begin position="119"/>
        <end position="139"/>
    </location>
</feature>
<accession>A0A242M920</accession>
<dbReference type="AlphaFoldDB" id="A0A242M920"/>
<feature type="binding site" evidence="7">
    <location>
        <position position="197"/>
    </location>
    <ligand>
        <name>Mg(2+)</name>
        <dbReference type="ChEBI" id="CHEBI:18420"/>
    </ligand>
</feature>
<dbReference type="GO" id="GO:0009103">
    <property type="term" value="P:lipopolysaccharide biosynthetic process"/>
    <property type="evidence" value="ECO:0007669"/>
    <property type="project" value="TreeGrafter"/>
</dbReference>
<keyword evidence="5 8" id="KW-1133">Transmembrane helix</keyword>
<name>A0A242M920_CABSO</name>